<sequence>MLVKARTGFICAKPRRVFLQKILQINCSVFTSPRASYILQFHLTNLGPSFTTSSCRSLSFRTRELNILSVRTIRMNEQNKYHLTWAVV</sequence>
<name>A0A9D4VD26_ADICA</name>
<gene>
    <name evidence="1" type="ORF">GOP47_0000303</name>
</gene>
<keyword evidence="2" id="KW-1185">Reference proteome</keyword>
<dbReference type="EMBL" id="JABFUD020000001">
    <property type="protein sequence ID" value="KAI5084134.1"/>
    <property type="molecule type" value="Genomic_DNA"/>
</dbReference>
<evidence type="ECO:0000313" key="1">
    <source>
        <dbReference type="EMBL" id="KAI5084134.1"/>
    </source>
</evidence>
<dbReference type="AlphaFoldDB" id="A0A9D4VD26"/>
<evidence type="ECO:0000313" key="2">
    <source>
        <dbReference type="Proteomes" id="UP000886520"/>
    </source>
</evidence>
<protein>
    <submittedName>
        <fullName evidence="1">Uncharacterized protein</fullName>
    </submittedName>
</protein>
<accession>A0A9D4VD26</accession>
<proteinExistence type="predicted"/>
<comment type="caution">
    <text evidence="1">The sequence shown here is derived from an EMBL/GenBank/DDBJ whole genome shotgun (WGS) entry which is preliminary data.</text>
</comment>
<dbReference type="Proteomes" id="UP000886520">
    <property type="component" value="Chromosome 1"/>
</dbReference>
<organism evidence="1 2">
    <name type="scientific">Adiantum capillus-veneris</name>
    <name type="common">Maidenhair fern</name>
    <dbReference type="NCBI Taxonomy" id="13818"/>
    <lineage>
        <taxon>Eukaryota</taxon>
        <taxon>Viridiplantae</taxon>
        <taxon>Streptophyta</taxon>
        <taxon>Embryophyta</taxon>
        <taxon>Tracheophyta</taxon>
        <taxon>Polypodiopsida</taxon>
        <taxon>Polypodiidae</taxon>
        <taxon>Polypodiales</taxon>
        <taxon>Pteridineae</taxon>
        <taxon>Pteridaceae</taxon>
        <taxon>Vittarioideae</taxon>
        <taxon>Adiantum</taxon>
    </lineage>
</organism>
<reference evidence="1" key="1">
    <citation type="submission" date="2021-01" db="EMBL/GenBank/DDBJ databases">
        <title>Adiantum capillus-veneris genome.</title>
        <authorList>
            <person name="Fang Y."/>
            <person name="Liao Q."/>
        </authorList>
    </citation>
    <scope>NUCLEOTIDE SEQUENCE</scope>
    <source>
        <strain evidence="1">H3</strain>
        <tissue evidence="1">Leaf</tissue>
    </source>
</reference>